<evidence type="ECO:0000313" key="2">
    <source>
        <dbReference type="Proteomes" id="UP000507222"/>
    </source>
</evidence>
<reference evidence="1 2" key="1">
    <citation type="submission" date="2020-05" db="EMBL/GenBank/DDBJ databases">
        <authorList>
            <person name="Campoy J."/>
            <person name="Schneeberger K."/>
            <person name="Spophaly S."/>
        </authorList>
    </citation>
    <scope>NUCLEOTIDE SEQUENCE [LARGE SCALE GENOMIC DNA]</scope>
    <source>
        <strain evidence="1">PruArmRojPasFocal</strain>
    </source>
</reference>
<dbReference type="Proteomes" id="UP000507222">
    <property type="component" value="Unassembled WGS sequence"/>
</dbReference>
<dbReference type="AlphaFoldDB" id="A0A6J5TGC6"/>
<dbReference type="EMBL" id="CAEKDK010000001">
    <property type="protein sequence ID" value="CAB4262257.1"/>
    <property type="molecule type" value="Genomic_DNA"/>
</dbReference>
<sequence length="116" mass="12634">MKGLVFEKKASHAASRPTRMERTRRSLCSILDFASKDRYTTAGMALLLMVFWGTKGGAGEVDLGFVGTDMVDGFMGRDGGVVVAVDGSWVWVGFVVQRWEVQGVDTIGVEGSECFF</sequence>
<gene>
    <name evidence="1" type="ORF">CURHAP_LOCUS1421</name>
</gene>
<name>A0A6J5TGC6_PRUAR</name>
<organism evidence="1 2">
    <name type="scientific">Prunus armeniaca</name>
    <name type="common">Apricot</name>
    <name type="synonym">Armeniaca vulgaris</name>
    <dbReference type="NCBI Taxonomy" id="36596"/>
    <lineage>
        <taxon>Eukaryota</taxon>
        <taxon>Viridiplantae</taxon>
        <taxon>Streptophyta</taxon>
        <taxon>Embryophyta</taxon>
        <taxon>Tracheophyta</taxon>
        <taxon>Spermatophyta</taxon>
        <taxon>Magnoliopsida</taxon>
        <taxon>eudicotyledons</taxon>
        <taxon>Gunneridae</taxon>
        <taxon>Pentapetalae</taxon>
        <taxon>rosids</taxon>
        <taxon>fabids</taxon>
        <taxon>Rosales</taxon>
        <taxon>Rosaceae</taxon>
        <taxon>Amygdaloideae</taxon>
        <taxon>Amygdaleae</taxon>
        <taxon>Prunus</taxon>
    </lineage>
</organism>
<protein>
    <submittedName>
        <fullName evidence="1">Uncharacterized protein</fullName>
    </submittedName>
</protein>
<accession>A0A6J5TGC6</accession>
<evidence type="ECO:0000313" key="1">
    <source>
        <dbReference type="EMBL" id="CAB4262257.1"/>
    </source>
</evidence>
<proteinExistence type="predicted"/>